<gene>
    <name evidence="2" type="ORF">OAUR00152_LOCUS34548</name>
</gene>
<dbReference type="AlphaFoldDB" id="A0A7S4NAK2"/>
<dbReference type="EMBL" id="HBKQ01050084">
    <property type="protein sequence ID" value="CAE2275461.1"/>
    <property type="molecule type" value="Transcribed_RNA"/>
</dbReference>
<reference evidence="2" key="1">
    <citation type="submission" date="2021-01" db="EMBL/GenBank/DDBJ databases">
        <authorList>
            <person name="Corre E."/>
            <person name="Pelletier E."/>
            <person name="Niang G."/>
            <person name="Scheremetjew M."/>
            <person name="Finn R."/>
            <person name="Kale V."/>
            <person name="Holt S."/>
            <person name="Cochrane G."/>
            <person name="Meng A."/>
            <person name="Brown T."/>
            <person name="Cohen L."/>
        </authorList>
    </citation>
    <scope>NUCLEOTIDE SEQUENCE</scope>
    <source>
        <strain evidence="2">Isolate 1302-5</strain>
    </source>
</reference>
<dbReference type="Pfam" id="PF08238">
    <property type="entry name" value="Sel1"/>
    <property type="match status" value="3"/>
</dbReference>
<accession>A0A7S4NAK2</accession>
<dbReference type="InterPro" id="IPR006597">
    <property type="entry name" value="Sel1-like"/>
</dbReference>
<sequence length="415" mass="45905">MIGGMPRILATNVMRQTLLRLSSREASSAGRIARSTPPSSVASTVMAAGLVGVSLGGAALFNYLVIGSSDPSRKKPASACESPRDFGESRDDDDDDDDDPFGSFLDQADEAQRFEQCLAYHRSLLRSYHSRWDWANAQGRIPTTSWPRNIPSDEDAGAIMTDLRFCARSPNFRSDKDYCDRLRFRVGSYLLMKIDPESQKRGLKIVRDLAERGHADGMCSYATCLNDGRAGLDPNPQQAVVWWRLCADMHSHSQSLYELGVALYTGEGCPEDESQAVRFWRSAANLGHPSAAYMLGDCLLDGVGIERDRAEALEWLITAAELGHRGARSRVLAVLEKENDRDYGSFTDASRQTLKKSVLQSQQNGVALSGEIRDEKEGSFQQRVSIERRYTIGGGSRNPVVLARRKTIVQESRAD</sequence>
<dbReference type="PANTHER" id="PTHR43628">
    <property type="entry name" value="ACTIVATOR OF C KINASE PROTEIN 1-RELATED"/>
    <property type="match status" value="1"/>
</dbReference>
<feature type="compositionally biased region" description="Acidic residues" evidence="1">
    <location>
        <begin position="90"/>
        <end position="100"/>
    </location>
</feature>
<protein>
    <submittedName>
        <fullName evidence="2">Uncharacterized protein</fullName>
    </submittedName>
</protein>
<evidence type="ECO:0000313" key="2">
    <source>
        <dbReference type="EMBL" id="CAE2275461.1"/>
    </source>
</evidence>
<dbReference type="InterPro" id="IPR011990">
    <property type="entry name" value="TPR-like_helical_dom_sf"/>
</dbReference>
<proteinExistence type="predicted"/>
<name>A0A7S4NAK2_9STRA</name>
<dbReference type="PANTHER" id="PTHR43628:SF1">
    <property type="entry name" value="CHITIN SYNTHASE REGULATORY FACTOR 2-RELATED"/>
    <property type="match status" value="1"/>
</dbReference>
<dbReference type="SMART" id="SM00671">
    <property type="entry name" value="SEL1"/>
    <property type="match status" value="3"/>
</dbReference>
<dbReference type="Gene3D" id="1.25.40.10">
    <property type="entry name" value="Tetratricopeptide repeat domain"/>
    <property type="match status" value="1"/>
</dbReference>
<dbReference type="SUPFAM" id="SSF81901">
    <property type="entry name" value="HCP-like"/>
    <property type="match status" value="1"/>
</dbReference>
<evidence type="ECO:0000256" key="1">
    <source>
        <dbReference type="SAM" id="MobiDB-lite"/>
    </source>
</evidence>
<feature type="region of interest" description="Disordered" evidence="1">
    <location>
        <begin position="70"/>
        <end position="104"/>
    </location>
</feature>
<organism evidence="2">
    <name type="scientific">Odontella aurita</name>
    <dbReference type="NCBI Taxonomy" id="265563"/>
    <lineage>
        <taxon>Eukaryota</taxon>
        <taxon>Sar</taxon>
        <taxon>Stramenopiles</taxon>
        <taxon>Ochrophyta</taxon>
        <taxon>Bacillariophyta</taxon>
        <taxon>Mediophyceae</taxon>
        <taxon>Biddulphiophycidae</taxon>
        <taxon>Eupodiscales</taxon>
        <taxon>Odontellaceae</taxon>
        <taxon>Odontella</taxon>
    </lineage>
</organism>
<dbReference type="InterPro" id="IPR052945">
    <property type="entry name" value="Mitotic_Regulator"/>
</dbReference>